<protein>
    <recommendedName>
        <fullName evidence="5">NlpC/P60 domain-containing protein</fullName>
    </recommendedName>
</protein>
<accession>A0A1F6TU04</accession>
<name>A0A1F6TU04_9PROT</name>
<dbReference type="GO" id="GO:0008234">
    <property type="term" value="F:cysteine-type peptidase activity"/>
    <property type="evidence" value="ECO:0007669"/>
    <property type="project" value="UniProtKB-KW"/>
</dbReference>
<dbReference type="AlphaFoldDB" id="A0A1F6TU04"/>
<evidence type="ECO:0000313" key="6">
    <source>
        <dbReference type="EMBL" id="OGI48575.1"/>
    </source>
</evidence>
<dbReference type="PANTHER" id="PTHR47053:SF1">
    <property type="entry name" value="MUREIN DD-ENDOPEPTIDASE MEPH-RELATED"/>
    <property type="match status" value="1"/>
</dbReference>
<evidence type="ECO:0000256" key="1">
    <source>
        <dbReference type="ARBA" id="ARBA00007074"/>
    </source>
</evidence>
<keyword evidence="4" id="KW-0788">Thiol protease</keyword>
<dbReference type="Pfam" id="PF00877">
    <property type="entry name" value="NLPC_P60"/>
    <property type="match status" value="1"/>
</dbReference>
<dbReference type="InterPro" id="IPR000064">
    <property type="entry name" value="NLP_P60_dom"/>
</dbReference>
<comment type="similarity">
    <text evidence="1">Belongs to the peptidase C40 family.</text>
</comment>
<keyword evidence="2" id="KW-0645">Protease</keyword>
<dbReference type="EMBL" id="MFSU01000024">
    <property type="protein sequence ID" value="OGI48575.1"/>
    <property type="molecule type" value="Genomic_DNA"/>
</dbReference>
<feature type="domain" description="NlpC/P60" evidence="5">
    <location>
        <begin position="36"/>
        <end position="158"/>
    </location>
</feature>
<sequence length="160" mass="17175">MPASSPTPRHLLGWSLPLLLALAGGCAFEPRSGLPSAAANRAAQTAISMIGRPYHYGGATPRGFDCSGLVQYSYAQAGVRLPHGTEYLLRSTRTVPYGDMKRGDLLFFDLSGKKSSHVAIYLGDGRFVHAPATGRSVDLGSLADPFWKDYFSAARRIDAD</sequence>
<dbReference type="PANTHER" id="PTHR47053">
    <property type="entry name" value="MUREIN DD-ENDOPEPTIDASE MEPH-RELATED"/>
    <property type="match status" value="1"/>
</dbReference>
<evidence type="ECO:0000259" key="5">
    <source>
        <dbReference type="PROSITE" id="PS51935"/>
    </source>
</evidence>
<comment type="caution">
    <text evidence="6">The sequence shown here is derived from an EMBL/GenBank/DDBJ whole genome shotgun (WGS) entry which is preliminary data.</text>
</comment>
<keyword evidence="3" id="KW-0378">Hydrolase</keyword>
<dbReference type="GO" id="GO:0006508">
    <property type="term" value="P:proteolysis"/>
    <property type="evidence" value="ECO:0007669"/>
    <property type="project" value="UniProtKB-KW"/>
</dbReference>
<evidence type="ECO:0000256" key="2">
    <source>
        <dbReference type="ARBA" id="ARBA00022670"/>
    </source>
</evidence>
<evidence type="ECO:0000256" key="4">
    <source>
        <dbReference type="ARBA" id="ARBA00022807"/>
    </source>
</evidence>
<proteinExistence type="inferred from homology"/>
<evidence type="ECO:0000313" key="7">
    <source>
        <dbReference type="Proteomes" id="UP000178885"/>
    </source>
</evidence>
<dbReference type="STRING" id="1817760.A2151_02460"/>
<dbReference type="SUPFAM" id="SSF54001">
    <property type="entry name" value="Cysteine proteinases"/>
    <property type="match status" value="1"/>
</dbReference>
<dbReference type="Proteomes" id="UP000178885">
    <property type="component" value="Unassembled WGS sequence"/>
</dbReference>
<evidence type="ECO:0000256" key="3">
    <source>
        <dbReference type="ARBA" id="ARBA00022801"/>
    </source>
</evidence>
<dbReference type="InterPro" id="IPR038765">
    <property type="entry name" value="Papain-like_cys_pep_sf"/>
</dbReference>
<gene>
    <name evidence="6" type="ORF">A2151_02460</name>
</gene>
<reference evidence="6 7" key="1">
    <citation type="journal article" date="2016" name="Nat. Commun.">
        <title>Thousands of microbial genomes shed light on interconnected biogeochemical processes in an aquifer system.</title>
        <authorList>
            <person name="Anantharaman K."/>
            <person name="Brown C.T."/>
            <person name="Hug L.A."/>
            <person name="Sharon I."/>
            <person name="Castelle C.J."/>
            <person name="Probst A.J."/>
            <person name="Thomas B.C."/>
            <person name="Singh A."/>
            <person name="Wilkins M.J."/>
            <person name="Karaoz U."/>
            <person name="Brodie E.L."/>
            <person name="Williams K.H."/>
            <person name="Hubbard S.S."/>
            <person name="Banfield J.F."/>
        </authorList>
    </citation>
    <scope>NUCLEOTIDE SEQUENCE [LARGE SCALE GENOMIC DNA]</scope>
</reference>
<dbReference type="PROSITE" id="PS51935">
    <property type="entry name" value="NLPC_P60"/>
    <property type="match status" value="1"/>
</dbReference>
<dbReference type="Gene3D" id="3.90.1720.10">
    <property type="entry name" value="endopeptidase domain like (from Nostoc punctiforme)"/>
    <property type="match status" value="1"/>
</dbReference>
<organism evidence="6 7">
    <name type="scientific">Candidatus Muproteobacteria bacterium RBG_16_65_34</name>
    <dbReference type="NCBI Taxonomy" id="1817760"/>
    <lineage>
        <taxon>Bacteria</taxon>
        <taxon>Pseudomonadati</taxon>
        <taxon>Pseudomonadota</taxon>
        <taxon>Candidatus Muproteobacteria</taxon>
    </lineage>
</organism>
<dbReference type="InterPro" id="IPR051202">
    <property type="entry name" value="Peptidase_C40"/>
</dbReference>